<dbReference type="Pfam" id="PF08447">
    <property type="entry name" value="PAS_3"/>
    <property type="match status" value="1"/>
</dbReference>
<evidence type="ECO:0000313" key="3">
    <source>
        <dbReference type="Proteomes" id="UP001055102"/>
    </source>
</evidence>
<reference evidence="2" key="1">
    <citation type="journal article" date="2021" name="Front. Microbiol.">
        <title>Comprehensive Comparative Genomics and Phenotyping of Methylobacterium Species.</title>
        <authorList>
            <person name="Alessa O."/>
            <person name="Ogura Y."/>
            <person name="Fujitani Y."/>
            <person name="Takami H."/>
            <person name="Hayashi T."/>
            <person name="Sahin N."/>
            <person name="Tani A."/>
        </authorList>
    </citation>
    <scope>NUCLEOTIDE SEQUENCE</scope>
    <source>
        <strain evidence="2">LMG 23639</strain>
    </source>
</reference>
<keyword evidence="3" id="KW-1185">Reference proteome</keyword>
<dbReference type="Gene3D" id="3.30.450.20">
    <property type="entry name" value="PAS domain"/>
    <property type="match status" value="1"/>
</dbReference>
<dbReference type="EMBL" id="BPQR01000096">
    <property type="protein sequence ID" value="GJE08900.1"/>
    <property type="molecule type" value="Genomic_DNA"/>
</dbReference>
<evidence type="ECO:0000313" key="2">
    <source>
        <dbReference type="EMBL" id="GJE08900.1"/>
    </source>
</evidence>
<dbReference type="InterPro" id="IPR035965">
    <property type="entry name" value="PAS-like_dom_sf"/>
</dbReference>
<feature type="domain" description="PAS fold-3" evidence="1">
    <location>
        <begin position="32"/>
        <end position="114"/>
    </location>
</feature>
<name>A0ABQ4T4D8_9HYPH</name>
<organism evidence="2 3">
    <name type="scientific">Methylobacterium jeotgali</name>
    <dbReference type="NCBI Taxonomy" id="381630"/>
    <lineage>
        <taxon>Bacteria</taxon>
        <taxon>Pseudomonadati</taxon>
        <taxon>Pseudomonadota</taxon>
        <taxon>Alphaproteobacteria</taxon>
        <taxon>Hyphomicrobiales</taxon>
        <taxon>Methylobacteriaceae</taxon>
        <taxon>Methylobacterium</taxon>
    </lineage>
</organism>
<evidence type="ECO:0000259" key="1">
    <source>
        <dbReference type="Pfam" id="PF08447"/>
    </source>
</evidence>
<dbReference type="RefSeq" id="WP_238278999.1">
    <property type="nucleotide sequence ID" value="NZ_BPQR01000096.1"/>
</dbReference>
<accession>A0ABQ4T4D8</accession>
<comment type="caution">
    <text evidence="2">The sequence shown here is derived from an EMBL/GenBank/DDBJ whole genome shotgun (WGS) entry which is preliminary data.</text>
</comment>
<dbReference type="SUPFAM" id="SSF55785">
    <property type="entry name" value="PYP-like sensor domain (PAS domain)"/>
    <property type="match status" value="1"/>
</dbReference>
<proteinExistence type="predicted"/>
<dbReference type="InterPro" id="IPR013655">
    <property type="entry name" value="PAS_fold_3"/>
</dbReference>
<sequence length="199" mass="21630">MGHGEKSILFECLPAAGVIGGWVHDTATDRVMADHSIQAAFGIADPDTINGDPMSHYVDAVHEEDRQSFAADVRTASLAGGTFHATYRIITQAGVRWVHDYGQFELDAFGRPALGRGIIIDVTATRRRTNRPQKELQIGAPIPASEQVRANLIAGHMIAASTLVRTFPAGRLHRRADEMLLEVGRLLAGLMSRKGVPRD</sequence>
<gene>
    <name evidence="2" type="ORF">AOPFMNJM_4247</name>
</gene>
<dbReference type="Proteomes" id="UP001055102">
    <property type="component" value="Unassembled WGS sequence"/>
</dbReference>
<reference evidence="2" key="2">
    <citation type="submission" date="2021-08" db="EMBL/GenBank/DDBJ databases">
        <authorList>
            <person name="Tani A."/>
            <person name="Ola A."/>
            <person name="Ogura Y."/>
            <person name="Katsura K."/>
            <person name="Hayashi T."/>
        </authorList>
    </citation>
    <scope>NUCLEOTIDE SEQUENCE</scope>
    <source>
        <strain evidence="2">LMG 23639</strain>
    </source>
</reference>
<protein>
    <recommendedName>
        <fullName evidence="1">PAS fold-3 domain-containing protein</fullName>
    </recommendedName>
</protein>